<dbReference type="PANTHER" id="PTHR37946">
    <property type="entry name" value="SLL1969 PROTEIN"/>
    <property type="match status" value="1"/>
</dbReference>
<protein>
    <submittedName>
        <fullName evidence="3">Alpha/beta fold hydrolase</fullName>
    </submittedName>
</protein>
<name>A0ABS6N6W1_9RHOB</name>
<proteinExistence type="predicted"/>
<organism evidence="3 4">
    <name type="scientific">Thalassococcus arenae</name>
    <dbReference type="NCBI Taxonomy" id="2851652"/>
    <lineage>
        <taxon>Bacteria</taxon>
        <taxon>Pseudomonadati</taxon>
        <taxon>Pseudomonadota</taxon>
        <taxon>Alphaproteobacteria</taxon>
        <taxon>Rhodobacterales</taxon>
        <taxon>Roseobacteraceae</taxon>
        <taxon>Thalassococcus</taxon>
    </lineage>
</organism>
<keyword evidence="3" id="KW-0378">Hydrolase</keyword>
<keyword evidence="4" id="KW-1185">Reference proteome</keyword>
<gene>
    <name evidence="3" type="ORF">KUH32_08180</name>
</gene>
<feature type="domain" description="AB hydrolase-1" evidence="2">
    <location>
        <begin position="22"/>
        <end position="130"/>
    </location>
</feature>
<feature type="signal peptide" evidence="1">
    <location>
        <begin position="1"/>
        <end position="18"/>
    </location>
</feature>
<dbReference type="RefSeq" id="WP_217777544.1">
    <property type="nucleotide sequence ID" value="NZ_JAHRWL010000001.1"/>
</dbReference>
<dbReference type="Proteomes" id="UP001166293">
    <property type="component" value="Unassembled WGS sequence"/>
</dbReference>
<reference evidence="3" key="1">
    <citation type="submission" date="2021-06" db="EMBL/GenBank/DDBJ databases">
        <title>Thalassococcus sp. CAU 1522 isolated from sea sand, Republic of Korea.</title>
        <authorList>
            <person name="Kim W."/>
        </authorList>
    </citation>
    <scope>NUCLEOTIDE SEQUENCE</scope>
    <source>
        <strain evidence="3">CAU 1522</strain>
    </source>
</reference>
<evidence type="ECO:0000259" key="2">
    <source>
        <dbReference type="Pfam" id="PF00561"/>
    </source>
</evidence>
<dbReference type="PANTHER" id="PTHR37946:SF1">
    <property type="entry name" value="SLL1969 PROTEIN"/>
    <property type="match status" value="1"/>
</dbReference>
<dbReference type="EMBL" id="JAHRWL010000001">
    <property type="protein sequence ID" value="MBV2359749.1"/>
    <property type="molecule type" value="Genomic_DNA"/>
</dbReference>
<dbReference type="Pfam" id="PF00561">
    <property type="entry name" value="Abhydrolase_1"/>
    <property type="match status" value="1"/>
</dbReference>
<feature type="chain" id="PRO_5045324649" evidence="1">
    <location>
        <begin position="19"/>
        <end position="255"/>
    </location>
</feature>
<sequence>MRLVLVLVLSLTGLPAAAQDCIVMLHGLARTQYSLAVMAQVFRWRGYEVIVPGYPSTEARVQELADDVLPRALEQCGDRTVHFVTHSMGGILLRFWLRDRRPENLGRVVMLAPPNQGSELVDELGGWEIFRWINGPAGAQLGTGPEDLPRLLPPVDFPLGVIAGTQSLNPAFSAIIPGLDDGKVSVRSTRVAGMSAFIAMPVTHTFIMQSPAVMAQVALYLEEERFDRDLDWTEFFDAAEMACEILRCPGEGDGN</sequence>
<accession>A0ABS6N6W1</accession>
<comment type="caution">
    <text evidence="3">The sequence shown here is derived from an EMBL/GenBank/DDBJ whole genome shotgun (WGS) entry which is preliminary data.</text>
</comment>
<evidence type="ECO:0000313" key="3">
    <source>
        <dbReference type="EMBL" id="MBV2359749.1"/>
    </source>
</evidence>
<keyword evidence="1" id="KW-0732">Signal</keyword>
<evidence type="ECO:0000256" key="1">
    <source>
        <dbReference type="SAM" id="SignalP"/>
    </source>
</evidence>
<evidence type="ECO:0000313" key="4">
    <source>
        <dbReference type="Proteomes" id="UP001166293"/>
    </source>
</evidence>
<dbReference type="GO" id="GO:0016787">
    <property type="term" value="F:hydrolase activity"/>
    <property type="evidence" value="ECO:0007669"/>
    <property type="project" value="UniProtKB-KW"/>
</dbReference>
<dbReference type="InterPro" id="IPR000073">
    <property type="entry name" value="AB_hydrolase_1"/>
</dbReference>